<keyword evidence="5 10" id="KW-0645">Protease</keyword>
<proteinExistence type="inferred from homology"/>
<dbReference type="RefSeq" id="WP_272435029.1">
    <property type="nucleotide sequence ID" value="NZ_JAMQKB010000001.1"/>
</dbReference>
<feature type="active site" description="Charge relay system" evidence="10">
    <location>
        <position position="309"/>
    </location>
</feature>
<evidence type="ECO:0000256" key="1">
    <source>
        <dbReference type="ARBA" id="ARBA00001913"/>
    </source>
</evidence>
<evidence type="ECO:0000256" key="11">
    <source>
        <dbReference type="SAM" id="SignalP"/>
    </source>
</evidence>
<feature type="active site" description="Charge relay system" evidence="10">
    <location>
        <position position="123"/>
    </location>
</feature>
<keyword evidence="6" id="KW-0479">Metal-binding</keyword>
<dbReference type="PROSITE" id="PS00137">
    <property type="entry name" value="SUBTILASE_HIS"/>
    <property type="match status" value="1"/>
</dbReference>
<dbReference type="SUPFAM" id="SSF54897">
    <property type="entry name" value="Protease propeptides/inhibitors"/>
    <property type="match status" value="1"/>
</dbReference>
<dbReference type="Pfam" id="PF00082">
    <property type="entry name" value="Peptidase_S8"/>
    <property type="match status" value="1"/>
</dbReference>
<dbReference type="InterPro" id="IPR015500">
    <property type="entry name" value="Peptidase_S8_subtilisin-rel"/>
</dbReference>
<organism evidence="13 14">
    <name type="scientific">Terrihalobacillus insolitus</name>
    <dbReference type="NCBI Taxonomy" id="2950438"/>
    <lineage>
        <taxon>Bacteria</taxon>
        <taxon>Bacillati</taxon>
        <taxon>Bacillota</taxon>
        <taxon>Bacilli</taxon>
        <taxon>Bacillales</taxon>
        <taxon>Bacillaceae</taxon>
        <taxon>Terrihalobacillus</taxon>
    </lineage>
</organism>
<feature type="signal peptide" evidence="11">
    <location>
        <begin position="1"/>
        <end position="23"/>
    </location>
</feature>
<comment type="subcellular location">
    <subcellularLocation>
        <location evidence="2">Secreted</location>
    </subcellularLocation>
</comment>
<keyword evidence="4" id="KW-0964">Secreted</keyword>
<sequence>MKHILSFLFFFLLVFTQNHLVQAEQMDYTRVVVTFNNEVNESVIENQGGYIEEQFRFLPAVIAMIPSIKVTGIEKAPSVLQVQKDSTASVTGQLTDWGINSINTPILWNEGYTGKGVKVAIIDTGISNDHPDLNISGGKSFVSYTSSYDDDNGHGTHIAGTIAALDNNYGYVGVAPDAQIYALKAMDSNGKGSTIDLALAIDWAIQNNMDIINLSFEFRESVDYIEELINEAYEKGILVVAAAGNNGQQDGTIAYPAKYPSVIAVGAVNSNYKLPTFSKTGATLEIVAPGVNINSTYVNNGFAEMSGTSMATAYGSGYLALLKEAYPTLQATNIRNIMQEKALDLGVPGKDPLYGYGFIQSFSLVDRPFNVEDRFFRVVEQAVPVYDNRTGELVKVGTLKKGQVYSRVSDYGNWHRIQFGKYYGYVYKGSTQPVNQHNLSNLNNSQFKQSNQLFTPLKDVEVYDNTSGSLVPFATIAKGKTYPIVSDYGNWWRVDASGRIGYVQKSQVQQQFTENTSYFKVNVNRLPVYDNRSGSLVQVGSLEKGQVYPRVSDYGNWHRIQFGKYYGYVLKSSTSPVSKPNLKSLNTGYKQTSKLFTTAQDVTVYDNTSGSLVPFATISKGKTYPIVSDYGNWWRVDASGRIGYVQKSQVRQQFTENTSYFKVNVNNLPVYDNRSGSLVQVGSLEKGQIYPRVSDYGNWHRIQFGKYYGYVLKSSTSPVSQPNLKSLNTGYKQTSKLFTAAQDVAVYDNTSGSLVPFATIANGKTYPIVSDYGNWWRVDASGRIGYVQKDNVTIHKLN</sequence>
<dbReference type="InterPro" id="IPR034202">
    <property type="entry name" value="Subtilisin_Carlsberg-like"/>
</dbReference>
<dbReference type="GO" id="GO:0006508">
    <property type="term" value="P:proteolysis"/>
    <property type="evidence" value="ECO:0007669"/>
    <property type="project" value="UniProtKB-KW"/>
</dbReference>
<evidence type="ECO:0000256" key="6">
    <source>
        <dbReference type="ARBA" id="ARBA00022723"/>
    </source>
</evidence>
<reference evidence="13" key="1">
    <citation type="submission" date="2022-06" db="EMBL/GenBank/DDBJ databases">
        <title>Aquibacillus sp. a new bacterium isolated from soil saline samples.</title>
        <authorList>
            <person name="Galisteo C."/>
            <person name="De La Haba R."/>
            <person name="Sanchez-Porro C."/>
            <person name="Ventosa A."/>
        </authorList>
    </citation>
    <scope>NUCLEOTIDE SEQUENCE</scope>
    <source>
        <strain evidence="13">3ASR75-11</strain>
    </source>
</reference>
<evidence type="ECO:0000256" key="5">
    <source>
        <dbReference type="ARBA" id="ARBA00022670"/>
    </source>
</evidence>
<dbReference type="GO" id="GO:0005576">
    <property type="term" value="C:extracellular region"/>
    <property type="evidence" value="ECO:0007669"/>
    <property type="project" value="UniProtKB-SubCell"/>
</dbReference>
<keyword evidence="7 10" id="KW-0378">Hydrolase</keyword>
<evidence type="ECO:0000256" key="4">
    <source>
        <dbReference type="ARBA" id="ARBA00022525"/>
    </source>
</evidence>
<dbReference type="SUPFAM" id="SSF52743">
    <property type="entry name" value="Subtilisin-like"/>
    <property type="match status" value="1"/>
</dbReference>
<dbReference type="InterPro" id="IPR022398">
    <property type="entry name" value="Peptidase_S8_His-AS"/>
</dbReference>
<keyword evidence="9" id="KW-0106">Calcium</keyword>
<evidence type="ECO:0000313" key="14">
    <source>
        <dbReference type="Proteomes" id="UP001145050"/>
    </source>
</evidence>
<evidence type="ECO:0000256" key="9">
    <source>
        <dbReference type="ARBA" id="ARBA00022837"/>
    </source>
</evidence>
<dbReference type="InterPro" id="IPR036852">
    <property type="entry name" value="Peptidase_S8/S53_dom_sf"/>
</dbReference>
<dbReference type="PROSITE" id="PS00136">
    <property type="entry name" value="SUBTILASE_ASP"/>
    <property type="match status" value="1"/>
</dbReference>
<evidence type="ECO:0000256" key="2">
    <source>
        <dbReference type="ARBA" id="ARBA00004613"/>
    </source>
</evidence>
<dbReference type="EMBL" id="JAMQKB010000001">
    <property type="protein sequence ID" value="MDC3423346.1"/>
    <property type="molecule type" value="Genomic_DNA"/>
</dbReference>
<feature type="chain" id="PRO_5040858195" evidence="11">
    <location>
        <begin position="24"/>
        <end position="798"/>
    </location>
</feature>
<dbReference type="Gene3D" id="3.30.70.80">
    <property type="entry name" value="Peptidase S8 propeptide/proteinase inhibitor I9"/>
    <property type="match status" value="1"/>
</dbReference>
<protein>
    <submittedName>
        <fullName evidence="13">S8 family peptidase</fullName>
    </submittedName>
</protein>
<dbReference type="AlphaFoldDB" id="A0A9X3WT36"/>
<dbReference type="GO" id="GO:0004252">
    <property type="term" value="F:serine-type endopeptidase activity"/>
    <property type="evidence" value="ECO:0007669"/>
    <property type="project" value="UniProtKB-UniRule"/>
</dbReference>
<dbReference type="InterPro" id="IPR050131">
    <property type="entry name" value="Peptidase_S8_subtilisin-like"/>
</dbReference>
<keyword evidence="14" id="KW-1185">Reference proteome</keyword>
<comment type="cofactor">
    <cofactor evidence="1">
        <name>Ca(2+)</name>
        <dbReference type="ChEBI" id="CHEBI:29108"/>
    </cofactor>
</comment>
<dbReference type="Gene3D" id="3.40.50.200">
    <property type="entry name" value="Peptidase S8/S53 domain"/>
    <property type="match status" value="1"/>
</dbReference>
<comment type="caution">
    <text evidence="13">The sequence shown here is derived from an EMBL/GenBank/DDBJ whole genome shotgun (WGS) entry which is preliminary data.</text>
</comment>
<dbReference type="GO" id="GO:0046872">
    <property type="term" value="F:metal ion binding"/>
    <property type="evidence" value="ECO:0007669"/>
    <property type="project" value="UniProtKB-KW"/>
</dbReference>
<gene>
    <name evidence="13" type="ORF">NC797_02345</name>
</gene>
<dbReference type="PROSITE" id="PS51892">
    <property type="entry name" value="SUBTILASE"/>
    <property type="match status" value="1"/>
</dbReference>
<accession>A0A9X3WT36</accession>
<evidence type="ECO:0000256" key="7">
    <source>
        <dbReference type="ARBA" id="ARBA00022801"/>
    </source>
</evidence>
<dbReference type="PRINTS" id="PR00723">
    <property type="entry name" value="SUBTILISIN"/>
</dbReference>
<evidence type="ECO:0000256" key="10">
    <source>
        <dbReference type="PROSITE-ProRule" id="PRU01240"/>
    </source>
</evidence>
<name>A0A9X3WT36_9BACI</name>
<dbReference type="Proteomes" id="UP001145050">
    <property type="component" value="Unassembled WGS sequence"/>
</dbReference>
<keyword evidence="8 10" id="KW-0720">Serine protease</keyword>
<evidence type="ECO:0000259" key="12">
    <source>
        <dbReference type="Pfam" id="PF00082"/>
    </source>
</evidence>
<evidence type="ECO:0000256" key="3">
    <source>
        <dbReference type="ARBA" id="ARBA00011073"/>
    </source>
</evidence>
<feature type="domain" description="Peptidase S8/S53" evidence="12">
    <location>
        <begin position="114"/>
        <end position="357"/>
    </location>
</feature>
<dbReference type="InterPro" id="IPR037045">
    <property type="entry name" value="S8pro/Inhibitor_I9_sf"/>
</dbReference>
<dbReference type="InterPro" id="IPR023827">
    <property type="entry name" value="Peptidase_S8_Asp-AS"/>
</dbReference>
<keyword evidence="11" id="KW-0732">Signal</keyword>
<evidence type="ECO:0000313" key="13">
    <source>
        <dbReference type="EMBL" id="MDC3423346.1"/>
    </source>
</evidence>
<dbReference type="PANTHER" id="PTHR43806">
    <property type="entry name" value="PEPTIDASE S8"/>
    <property type="match status" value="1"/>
</dbReference>
<dbReference type="CDD" id="cd07477">
    <property type="entry name" value="Peptidases_S8_Subtilisin_subset"/>
    <property type="match status" value="1"/>
</dbReference>
<dbReference type="InterPro" id="IPR000209">
    <property type="entry name" value="Peptidase_S8/S53_dom"/>
</dbReference>
<feature type="active site" description="Charge relay system" evidence="10">
    <location>
        <position position="154"/>
    </location>
</feature>
<dbReference type="PANTHER" id="PTHR43806:SF11">
    <property type="entry name" value="CEREVISIN-RELATED"/>
    <property type="match status" value="1"/>
</dbReference>
<comment type="similarity">
    <text evidence="3 10">Belongs to the peptidase S8 family.</text>
</comment>
<evidence type="ECO:0000256" key="8">
    <source>
        <dbReference type="ARBA" id="ARBA00022825"/>
    </source>
</evidence>